<keyword evidence="1" id="KW-1133">Transmembrane helix</keyword>
<keyword evidence="1" id="KW-0812">Transmembrane</keyword>
<comment type="caution">
    <text evidence="2">The sequence shown here is derived from an EMBL/GenBank/DDBJ whole genome shotgun (WGS) entry which is preliminary data.</text>
</comment>
<dbReference type="EMBL" id="LILB01000005">
    <property type="protein sequence ID" value="KOO49897.1"/>
    <property type="molecule type" value="Genomic_DNA"/>
</dbReference>
<keyword evidence="3" id="KW-1185">Reference proteome</keyword>
<sequence>MELNTYGIFFLFKTSTKQPIFGCFFCYINVFNLMFRFMCQMRHKNSHSHLQLNCPVSSIKKKELQTQLNDLQVKHPVSAIR</sequence>
<evidence type="ECO:0000313" key="3">
    <source>
        <dbReference type="Proteomes" id="UP000036867"/>
    </source>
</evidence>
<dbReference type="Proteomes" id="UP000036867">
    <property type="component" value="Unassembled WGS sequence"/>
</dbReference>
<evidence type="ECO:0000313" key="2">
    <source>
        <dbReference type="EMBL" id="KOO49897.1"/>
    </source>
</evidence>
<feature type="transmembrane region" description="Helical" evidence="1">
    <location>
        <begin position="19"/>
        <end position="39"/>
    </location>
</feature>
<name>A0A0M0LG41_9BACL</name>
<gene>
    <name evidence="2" type="ORF">AMD00_16425</name>
</gene>
<reference evidence="3" key="1">
    <citation type="submission" date="2015-08" db="EMBL/GenBank/DDBJ databases">
        <title>Fjat-10028 dsm 16317.</title>
        <authorList>
            <person name="Liu B."/>
            <person name="Wang J."/>
            <person name="Zhu Y."/>
            <person name="Liu G."/>
            <person name="Chen Q."/>
            <person name="Chen Z."/>
            <person name="Lan J."/>
            <person name="Che J."/>
            <person name="Ge C."/>
            <person name="Shi H."/>
            <person name="Pan Z."/>
            <person name="Liu X."/>
        </authorList>
    </citation>
    <scope>NUCLEOTIDE SEQUENCE [LARGE SCALE GENOMIC DNA]</scope>
    <source>
        <strain evidence="3">DSM 16317</strain>
    </source>
</reference>
<dbReference type="AlphaFoldDB" id="A0A0M0LG41"/>
<organism evidence="2 3">
    <name type="scientific">Viridibacillus arvi</name>
    <dbReference type="NCBI Taxonomy" id="263475"/>
    <lineage>
        <taxon>Bacteria</taxon>
        <taxon>Bacillati</taxon>
        <taxon>Bacillota</taxon>
        <taxon>Bacilli</taxon>
        <taxon>Bacillales</taxon>
        <taxon>Caryophanaceae</taxon>
        <taxon>Viridibacillus</taxon>
    </lineage>
</organism>
<proteinExistence type="predicted"/>
<protein>
    <submittedName>
        <fullName evidence="2">Uncharacterized protein</fullName>
    </submittedName>
</protein>
<keyword evidence="1" id="KW-0472">Membrane</keyword>
<evidence type="ECO:0000256" key="1">
    <source>
        <dbReference type="SAM" id="Phobius"/>
    </source>
</evidence>
<accession>A0A0M0LG41</accession>